<accession>A0A840CMX3</accession>
<dbReference type="RefSeq" id="WP_183306341.1">
    <property type="nucleotide sequence ID" value="NZ_JACIEP010000004.1"/>
</dbReference>
<protein>
    <submittedName>
        <fullName evidence="1">Uncharacterized protein</fullName>
    </submittedName>
</protein>
<name>A0A840CMX3_9BACT</name>
<evidence type="ECO:0000313" key="1">
    <source>
        <dbReference type="EMBL" id="MBB4035398.1"/>
    </source>
</evidence>
<comment type="caution">
    <text evidence="1">The sequence shown here is derived from an EMBL/GenBank/DDBJ whole genome shotgun (WGS) entry which is preliminary data.</text>
</comment>
<gene>
    <name evidence="1" type="ORF">GGR21_001291</name>
</gene>
<organism evidence="1 2">
    <name type="scientific">Dysgonomonas hofstadii</name>
    <dbReference type="NCBI Taxonomy" id="637886"/>
    <lineage>
        <taxon>Bacteria</taxon>
        <taxon>Pseudomonadati</taxon>
        <taxon>Bacteroidota</taxon>
        <taxon>Bacteroidia</taxon>
        <taxon>Bacteroidales</taxon>
        <taxon>Dysgonomonadaceae</taxon>
        <taxon>Dysgonomonas</taxon>
    </lineage>
</organism>
<evidence type="ECO:0000313" key="2">
    <source>
        <dbReference type="Proteomes" id="UP000555103"/>
    </source>
</evidence>
<dbReference type="EMBL" id="JACIEP010000004">
    <property type="protein sequence ID" value="MBB4035398.1"/>
    <property type="molecule type" value="Genomic_DNA"/>
</dbReference>
<reference evidence="1 2" key="1">
    <citation type="submission" date="2020-08" db="EMBL/GenBank/DDBJ databases">
        <title>Genomic Encyclopedia of Type Strains, Phase IV (KMG-IV): sequencing the most valuable type-strain genomes for metagenomic binning, comparative biology and taxonomic classification.</title>
        <authorList>
            <person name="Goeker M."/>
        </authorList>
    </citation>
    <scope>NUCLEOTIDE SEQUENCE [LARGE SCALE GENOMIC DNA]</scope>
    <source>
        <strain evidence="1 2">DSM 104969</strain>
    </source>
</reference>
<dbReference type="Proteomes" id="UP000555103">
    <property type="component" value="Unassembled WGS sequence"/>
</dbReference>
<keyword evidence="2" id="KW-1185">Reference proteome</keyword>
<sequence>MKEDLFFASLGNGVTVWDRNRQEFGDAKIVAHINRERKVSIQDKYLSKEAVKIIREFAKKRNVRMSVSQPEFVMLRPLGVTEKELERVRKQYTKIASEDIRVIAMEFSDDIYAFGSELACLKLAKHFAGKDLRIRHSNKDVWMFVIFENLNI</sequence>
<proteinExistence type="predicted"/>
<dbReference type="AlphaFoldDB" id="A0A840CMX3"/>